<sequence length="50" mass="5424">MPDLGAYAFEVALAYAGSFLILAAIVGLSVLQALRAKRLLDETERRISDD</sequence>
<dbReference type="AlphaFoldDB" id="A0A6B0XUZ0"/>
<dbReference type="NCBIfam" id="TIGR03141">
    <property type="entry name" value="cytochro_ccmD"/>
    <property type="match status" value="1"/>
</dbReference>
<name>A0A6B0XUZ0_9RHOB</name>
<keyword evidence="8 12" id="KW-0812">Transmembrane</keyword>
<keyword evidence="10 12" id="KW-1133">Transmembrane helix</keyword>
<keyword evidence="11 12" id="KW-0472">Membrane</keyword>
<evidence type="ECO:0000313" key="13">
    <source>
        <dbReference type="EMBL" id="MXY32484.1"/>
    </source>
</evidence>
<comment type="subcellular location">
    <subcellularLocation>
        <location evidence="2 12">Cell inner membrane</location>
        <topology evidence="2 12">Single-pass membrane protein</topology>
    </subcellularLocation>
</comment>
<gene>
    <name evidence="13" type="primary">ccmD</name>
    <name evidence="13" type="ORF">F4Y60_00010</name>
</gene>
<accession>A0A6B0XUZ0</accession>
<dbReference type="InterPro" id="IPR007078">
    <property type="entry name" value="Haem_export_protD_CcmD"/>
</dbReference>
<comment type="similarity">
    <text evidence="3 12">Belongs to the CcmD/CycX/HelD family.</text>
</comment>
<dbReference type="GO" id="GO:0005886">
    <property type="term" value="C:plasma membrane"/>
    <property type="evidence" value="ECO:0007669"/>
    <property type="project" value="UniProtKB-SubCell"/>
</dbReference>
<evidence type="ECO:0000256" key="1">
    <source>
        <dbReference type="ARBA" id="ARBA00002442"/>
    </source>
</evidence>
<comment type="caution">
    <text evidence="13">The sequence shown here is derived from an EMBL/GenBank/DDBJ whole genome shotgun (WGS) entry which is preliminary data.</text>
</comment>
<keyword evidence="9 12" id="KW-0201">Cytochrome c-type biogenesis</keyword>
<organism evidence="13">
    <name type="scientific">Boseongicola sp. SB0664_bin_43</name>
    <dbReference type="NCBI Taxonomy" id="2604844"/>
    <lineage>
        <taxon>Bacteria</taxon>
        <taxon>Pseudomonadati</taxon>
        <taxon>Pseudomonadota</taxon>
        <taxon>Alphaproteobacteria</taxon>
        <taxon>Rhodobacterales</taxon>
        <taxon>Paracoccaceae</taxon>
        <taxon>Boseongicola</taxon>
    </lineage>
</organism>
<evidence type="ECO:0000256" key="4">
    <source>
        <dbReference type="ARBA" id="ARBA00016461"/>
    </source>
</evidence>
<evidence type="ECO:0000256" key="3">
    <source>
        <dbReference type="ARBA" id="ARBA00008741"/>
    </source>
</evidence>
<protein>
    <recommendedName>
        <fullName evidence="4 12">Heme exporter protein D</fullName>
    </recommendedName>
</protein>
<evidence type="ECO:0000256" key="7">
    <source>
        <dbReference type="ARBA" id="ARBA00022519"/>
    </source>
</evidence>
<evidence type="ECO:0000256" key="12">
    <source>
        <dbReference type="RuleBase" id="RU363101"/>
    </source>
</evidence>
<dbReference type="Pfam" id="PF04995">
    <property type="entry name" value="CcmD"/>
    <property type="match status" value="1"/>
</dbReference>
<dbReference type="GO" id="GO:0015886">
    <property type="term" value="P:heme transport"/>
    <property type="evidence" value="ECO:0007669"/>
    <property type="project" value="InterPro"/>
</dbReference>
<keyword evidence="6 12" id="KW-1003">Cell membrane</keyword>
<keyword evidence="7 12" id="KW-0997">Cell inner membrane</keyword>
<feature type="transmembrane region" description="Helical" evidence="12">
    <location>
        <begin position="12"/>
        <end position="31"/>
    </location>
</feature>
<reference evidence="13" key="1">
    <citation type="submission" date="2019-09" db="EMBL/GenBank/DDBJ databases">
        <title>Characterisation of the sponge microbiome using genome-centric metagenomics.</title>
        <authorList>
            <person name="Engelberts J.P."/>
            <person name="Robbins S.J."/>
            <person name="De Goeij J.M."/>
            <person name="Aranda M."/>
            <person name="Bell S.C."/>
            <person name="Webster N.S."/>
        </authorList>
    </citation>
    <scope>NUCLEOTIDE SEQUENCE</scope>
    <source>
        <strain evidence="13">SB0664_bin_43</strain>
    </source>
</reference>
<evidence type="ECO:0000256" key="6">
    <source>
        <dbReference type="ARBA" id="ARBA00022475"/>
    </source>
</evidence>
<evidence type="ECO:0000256" key="2">
    <source>
        <dbReference type="ARBA" id="ARBA00004377"/>
    </source>
</evidence>
<evidence type="ECO:0000256" key="5">
    <source>
        <dbReference type="ARBA" id="ARBA00022448"/>
    </source>
</evidence>
<keyword evidence="5 12" id="KW-0813">Transport</keyword>
<evidence type="ECO:0000256" key="10">
    <source>
        <dbReference type="ARBA" id="ARBA00022989"/>
    </source>
</evidence>
<evidence type="ECO:0000256" key="9">
    <source>
        <dbReference type="ARBA" id="ARBA00022748"/>
    </source>
</evidence>
<dbReference type="GO" id="GO:0017004">
    <property type="term" value="P:cytochrome complex assembly"/>
    <property type="evidence" value="ECO:0007669"/>
    <property type="project" value="UniProtKB-KW"/>
</dbReference>
<evidence type="ECO:0000256" key="8">
    <source>
        <dbReference type="ARBA" id="ARBA00022692"/>
    </source>
</evidence>
<proteinExistence type="inferred from homology"/>
<comment type="function">
    <text evidence="1 12">Required for the export of heme to the periplasm for the biogenesis of c-type cytochromes.</text>
</comment>
<dbReference type="EMBL" id="VXRY01000001">
    <property type="protein sequence ID" value="MXY32484.1"/>
    <property type="molecule type" value="Genomic_DNA"/>
</dbReference>
<evidence type="ECO:0000256" key="11">
    <source>
        <dbReference type="ARBA" id="ARBA00023136"/>
    </source>
</evidence>